<dbReference type="PANTHER" id="PTHR11199:SF0">
    <property type="entry name" value="LD34181P-RELATED"/>
    <property type="match status" value="1"/>
</dbReference>
<dbReference type="PANTHER" id="PTHR11199">
    <property type="entry name" value="STROMAL ANTIGEN"/>
    <property type="match status" value="1"/>
</dbReference>
<keyword evidence="3" id="KW-1185">Reference proteome</keyword>
<dbReference type="Proteomes" id="UP001142055">
    <property type="component" value="Unassembled WGS sequence"/>
</dbReference>
<dbReference type="InterPro" id="IPR039662">
    <property type="entry name" value="Cohesin_Scc3/SA"/>
</dbReference>
<proteinExistence type="inferred from homology"/>
<organism evidence="2 3">
    <name type="scientific">Blomia tropicalis</name>
    <name type="common">Mite</name>
    <dbReference type="NCBI Taxonomy" id="40697"/>
    <lineage>
        <taxon>Eukaryota</taxon>
        <taxon>Metazoa</taxon>
        <taxon>Ecdysozoa</taxon>
        <taxon>Arthropoda</taxon>
        <taxon>Chelicerata</taxon>
        <taxon>Arachnida</taxon>
        <taxon>Acari</taxon>
        <taxon>Acariformes</taxon>
        <taxon>Sarcoptiformes</taxon>
        <taxon>Astigmata</taxon>
        <taxon>Glycyphagoidea</taxon>
        <taxon>Echimyopodidae</taxon>
        <taxon>Blomia</taxon>
    </lineage>
</organism>
<evidence type="ECO:0000313" key="3">
    <source>
        <dbReference type="Proteomes" id="UP001142055"/>
    </source>
</evidence>
<reference evidence="2" key="1">
    <citation type="submission" date="2022-12" db="EMBL/GenBank/DDBJ databases">
        <title>Genome assemblies of Blomia tropicalis.</title>
        <authorList>
            <person name="Cui Y."/>
        </authorList>
    </citation>
    <scope>NUCLEOTIDE SEQUENCE</scope>
    <source>
        <tissue evidence="2">Adult mites</tissue>
    </source>
</reference>
<dbReference type="EMBL" id="JAPWDV010000006">
    <property type="protein sequence ID" value="KAJ6215292.1"/>
    <property type="molecule type" value="Genomic_DNA"/>
</dbReference>
<dbReference type="GO" id="GO:0003682">
    <property type="term" value="F:chromatin binding"/>
    <property type="evidence" value="ECO:0007669"/>
    <property type="project" value="TreeGrafter"/>
</dbReference>
<comment type="similarity">
    <text evidence="1">Belongs to the SCC3 family.</text>
</comment>
<evidence type="ECO:0000313" key="2">
    <source>
        <dbReference type="EMBL" id="KAJ6215292.1"/>
    </source>
</evidence>
<sequence>AYKSICDFLVIFRYDSEPDSSAARHLVYKPDTVLIEQLENFIQRQVFVENDDPPSNIANKSNIEVLHKRRRFLGGFCKLILYTIIPMKHAACVIKHYVKFYKDYNDMMKTTLVKIREINKVKCAKTMATALTSVFLELRNENPKNPNAFTKQDESFQSLKLLARRFALSFGLDCMKIREAVTELHREGIHFAFNTLENSENPLGQPPNLPFLEIIIGFSNKLIKIDKKTV</sequence>
<feature type="non-terminal residue" evidence="2">
    <location>
        <position position="1"/>
    </location>
</feature>
<protein>
    <submittedName>
        <fullName evidence="2">Uncharacterized protein</fullName>
    </submittedName>
</protein>
<dbReference type="GO" id="GO:0005634">
    <property type="term" value="C:nucleus"/>
    <property type="evidence" value="ECO:0007669"/>
    <property type="project" value="TreeGrafter"/>
</dbReference>
<dbReference type="OMA" id="CERSNRC"/>
<evidence type="ECO:0000256" key="1">
    <source>
        <dbReference type="ARBA" id="ARBA00005486"/>
    </source>
</evidence>
<dbReference type="GO" id="GO:0008278">
    <property type="term" value="C:cohesin complex"/>
    <property type="evidence" value="ECO:0007669"/>
    <property type="project" value="TreeGrafter"/>
</dbReference>
<comment type="caution">
    <text evidence="2">The sequence shown here is derived from an EMBL/GenBank/DDBJ whole genome shotgun (WGS) entry which is preliminary data.</text>
</comment>
<feature type="non-terminal residue" evidence="2">
    <location>
        <position position="230"/>
    </location>
</feature>
<name>A0A9Q0LZP6_BLOTA</name>
<dbReference type="GO" id="GO:0000785">
    <property type="term" value="C:chromatin"/>
    <property type="evidence" value="ECO:0007669"/>
    <property type="project" value="TreeGrafter"/>
</dbReference>
<gene>
    <name evidence="2" type="ORF">RDWZM_010648</name>
</gene>
<dbReference type="AlphaFoldDB" id="A0A9Q0LZP6"/>
<dbReference type="GO" id="GO:0007062">
    <property type="term" value="P:sister chromatid cohesion"/>
    <property type="evidence" value="ECO:0007669"/>
    <property type="project" value="TreeGrafter"/>
</dbReference>
<accession>A0A9Q0LZP6</accession>